<organism evidence="1 2">
    <name type="scientific">Acorus gramineus</name>
    <name type="common">Dwarf sweet flag</name>
    <dbReference type="NCBI Taxonomy" id="55184"/>
    <lineage>
        <taxon>Eukaryota</taxon>
        <taxon>Viridiplantae</taxon>
        <taxon>Streptophyta</taxon>
        <taxon>Embryophyta</taxon>
        <taxon>Tracheophyta</taxon>
        <taxon>Spermatophyta</taxon>
        <taxon>Magnoliopsida</taxon>
        <taxon>Liliopsida</taxon>
        <taxon>Acoraceae</taxon>
        <taxon>Acorus</taxon>
    </lineage>
</organism>
<name>A0AAV9B775_ACOGR</name>
<dbReference type="Proteomes" id="UP001179952">
    <property type="component" value="Unassembled WGS sequence"/>
</dbReference>
<reference evidence="1" key="1">
    <citation type="journal article" date="2023" name="Nat. Commun.">
        <title>Diploid and tetraploid genomes of Acorus and the evolution of monocots.</title>
        <authorList>
            <person name="Ma L."/>
            <person name="Liu K.W."/>
            <person name="Li Z."/>
            <person name="Hsiao Y.Y."/>
            <person name="Qi Y."/>
            <person name="Fu T."/>
            <person name="Tang G.D."/>
            <person name="Zhang D."/>
            <person name="Sun W.H."/>
            <person name="Liu D.K."/>
            <person name="Li Y."/>
            <person name="Chen G.Z."/>
            <person name="Liu X.D."/>
            <person name="Liao X.Y."/>
            <person name="Jiang Y.T."/>
            <person name="Yu X."/>
            <person name="Hao Y."/>
            <person name="Huang J."/>
            <person name="Zhao X.W."/>
            <person name="Ke S."/>
            <person name="Chen Y.Y."/>
            <person name="Wu W.L."/>
            <person name="Hsu J.L."/>
            <person name="Lin Y.F."/>
            <person name="Huang M.D."/>
            <person name="Li C.Y."/>
            <person name="Huang L."/>
            <person name="Wang Z.W."/>
            <person name="Zhao X."/>
            <person name="Zhong W.Y."/>
            <person name="Peng D.H."/>
            <person name="Ahmad S."/>
            <person name="Lan S."/>
            <person name="Zhang J.S."/>
            <person name="Tsai W.C."/>
            <person name="Van de Peer Y."/>
            <person name="Liu Z.J."/>
        </authorList>
    </citation>
    <scope>NUCLEOTIDE SEQUENCE</scope>
    <source>
        <strain evidence="1">SCP</strain>
    </source>
</reference>
<dbReference type="AlphaFoldDB" id="A0AAV9B775"/>
<evidence type="ECO:0000313" key="1">
    <source>
        <dbReference type="EMBL" id="KAK1272535.1"/>
    </source>
</evidence>
<evidence type="ECO:0000313" key="2">
    <source>
        <dbReference type="Proteomes" id="UP001179952"/>
    </source>
</evidence>
<accession>A0AAV9B775</accession>
<reference evidence="1" key="2">
    <citation type="submission" date="2023-06" db="EMBL/GenBank/DDBJ databases">
        <authorList>
            <person name="Ma L."/>
            <person name="Liu K.-W."/>
            <person name="Li Z."/>
            <person name="Hsiao Y.-Y."/>
            <person name="Qi Y."/>
            <person name="Fu T."/>
            <person name="Tang G."/>
            <person name="Zhang D."/>
            <person name="Sun W.-H."/>
            <person name="Liu D.-K."/>
            <person name="Li Y."/>
            <person name="Chen G.-Z."/>
            <person name="Liu X.-D."/>
            <person name="Liao X.-Y."/>
            <person name="Jiang Y.-T."/>
            <person name="Yu X."/>
            <person name="Hao Y."/>
            <person name="Huang J."/>
            <person name="Zhao X.-W."/>
            <person name="Ke S."/>
            <person name="Chen Y.-Y."/>
            <person name="Wu W.-L."/>
            <person name="Hsu J.-L."/>
            <person name="Lin Y.-F."/>
            <person name="Huang M.-D."/>
            <person name="Li C.-Y."/>
            <person name="Huang L."/>
            <person name="Wang Z.-W."/>
            <person name="Zhao X."/>
            <person name="Zhong W.-Y."/>
            <person name="Peng D.-H."/>
            <person name="Ahmad S."/>
            <person name="Lan S."/>
            <person name="Zhang J.-S."/>
            <person name="Tsai W.-C."/>
            <person name="Van De Peer Y."/>
            <person name="Liu Z.-J."/>
        </authorList>
    </citation>
    <scope>NUCLEOTIDE SEQUENCE</scope>
    <source>
        <strain evidence="1">SCP</strain>
        <tissue evidence="1">Leaves</tissue>
    </source>
</reference>
<proteinExistence type="predicted"/>
<protein>
    <submittedName>
        <fullName evidence="1">Uncharacterized protein</fullName>
    </submittedName>
</protein>
<dbReference type="EMBL" id="JAUJYN010000004">
    <property type="protein sequence ID" value="KAK1272535.1"/>
    <property type="molecule type" value="Genomic_DNA"/>
</dbReference>
<gene>
    <name evidence="1" type="ORF">QJS04_geneDACA022303</name>
</gene>
<keyword evidence="2" id="KW-1185">Reference proteome</keyword>
<comment type="caution">
    <text evidence="1">The sequence shown here is derived from an EMBL/GenBank/DDBJ whole genome shotgun (WGS) entry which is preliminary data.</text>
</comment>
<sequence>MRAFCSISKSLKRSGDTCLGKDYIQQDLILWPSTHFMAVSSLEVIKDCVPLWRQTDN</sequence>